<evidence type="ECO:0000313" key="1">
    <source>
        <dbReference type="EMBL" id="CAH7670055.1"/>
    </source>
</evidence>
<comment type="caution">
    <text evidence="1">The sequence shown here is derived from an EMBL/GenBank/DDBJ whole genome shotgun (WGS) entry which is preliminary data.</text>
</comment>
<dbReference type="AlphaFoldDB" id="A0AAV0AQ99"/>
<reference evidence="1" key="1">
    <citation type="submission" date="2022-06" db="EMBL/GenBank/DDBJ databases">
        <authorList>
            <consortium name="SYNGENTA / RWTH Aachen University"/>
        </authorList>
    </citation>
    <scope>NUCLEOTIDE SEQUENCE</scope>
</reference>
<dbReference type="EMBL" id="CALTRL010000911">
    <property type="protein sequence ID" value="CAH7670055.1"/>
    <property type="molecule type" value="Genomic_DNA"/>
</dbReference>
<sequence length="199" mass="22882">MTKTLLSSAASSPSVLLNQSSASISPISPEDNFNLLSDIHLLIQYISCAFYKVCHILLFKQLFWKEIVKDKLVEGPICFISQQLKDSESRYGPSQLEHMLRWQIAIQEYRGNMKIVHKEGSLHKNADGLSRWLLPNEPENPALNADEQAEIPIISMYVTDLEEEFLTKFREGHKTDKNTQIILNALEKKIQRPRYSHKT</sequence>
<proteinExistence type="predicted"/>
<gene>
    <name evidence="1" type="ORF">PPACK8108_LOCUS4728</name>
</gene>
<name>A0AAV0AQ99_PHAPC</name>
<organism evidence="1 2">
    <name type="scientific">Phakopsora pachyrhizi</name>
    <name type="common">Asian soybean rust disease fungus</name>
    <dbReference type="NCBI Taxonomy" id="170000"/>
    <lineage>
        <taxon>Eukaryota</taxon>
        <taxon>Fungi</taxon>
        <taxon>Dikarya</taxon>
        <taxon>Basidiomycota</taxon>
        <taxon>Pucciniomycotina</taxon>
        <taxon>Pucciniomycetes</taxon>
        <taxon>Pucciniales</taxon>
        <taxon>Phakopsoraceae</taxon>
        <taxon>Phakopsora</taxon>
    </lineage>
</organism>
<keyword evidence="2" id="KW-1185">Reference proteome</keyword>
<dbReference type="Proteomes" id="UP001153365">
    <property type="component" value="Unassembled WGS sequence"/>
</dbReference>
<protein>
    <submittedName>
        <fullName evidence="1">Uncharacterized protein</fullName>
    </submittedName>
</protein>
<evidence type="ECO:0000313" key="2">
    <source>
        <dbReference type="Proteomes" id="UP001153365"/>
    </source>
</evidence>
<accession>A0AAV0AQ99</accession>